<dbReference type="AlphaFoldDB" id="A0A2K3K3G8"/>
<organism evidence="2 3">
    <name type="scientific">Trifolium pratense</name>
    <name type="common">Red clover</name>
    <dbReference type="NCBI Taxonomy" id="57577"/>
    <lineage>
        <taxon>Eukaryota</taxon>
        <taxon>Viridiplantae</taxon>
        <taxon>Streptophyta</taxon>
        <taxon>Embryophyta</taxon>
        <taxon>Tracheophyta</taxon>
        <taxon>Spermatophyta</taxon>
        <taxon>Magnoliopsida</taxon>
        <taxon>eudicotyledons</taxon>
        <taxon>Gunneridae</taxon>
        <taxon>Pentapetalae</taxon>
        <taxon>rosids</taxon>
        <taxon>fabids</taxon>
        <taxon>Fabales</taxon>
        <taxon>Fabaceae</taxon>
        <taxon>Papilionoideae</taxon>
        <taxon>50 kb inversion clade</taxon>
        <taxon>NPAAA clade</taxon>
        <taxon>Hologalegina</taxon>
        <taxon>IRL clade</taxon>
        <taxon>Trifolieae</taxon>
        <taxon>Trifolium</taxon>
    </lineage>
</organism>
<reference evidence="2 3" key="2">
    <citation type="journal article" date="2017" name="Front. Plant Sci.">
        <title>Gene Classification and Mining of Molecular Markers Useful in Red Clover (Trifolium pratense) Breeding.</title>
        <authorList>
            <person name="Istvanek J."/>
            <person name="Dluhosova J."/>
            <person name="Dluhos P."/>
            <person name="Patkova L."/>
            <person name="Nedelnik J."/>
            <person name="Repkova J."/>
        </authorList>
    </citation>
    <scope>NUCLEOTIDE SEQUENCE [LARGE SCALE GENOMIC DNA]</scope>
    <source>
        <strain evidence="3">cv. Tatra</strain>
        <tissue evidence="2">Young leaves</tissue>
    </source>
</reference>
<protein>
    <submittedName>
        <fullName evidence="2">Uncharacterized protein</fullName>
    </submittedName>
</protein>
<evidence type="ECO:0000313" key="2">
    <source>
        <dbReference type="EMBL" id="PNX60802.1"/>
    </source>
</evidence>
<comment type="caution">
    <text evidence="2">The sequence shown here is derived from an EMBL/GenBank/DDBJ whole genome shotgun (WGS) entry which is preliminary data.</text>
</comment>
<name>A0A2K3K3G8_TRIPR</name>
<reference evidence="2 3" key="1">
    <citation type="journal article" date="2014" name="Am. J. Bot.">
        <title>Genome assembly and annotation for red clover (Trifolium pratense; Fabaceae).</title>
        <authorList>
            <person name="Istvanek J."/>
            <person name="Jaros M."/>
            <person name="Krenek A."/>
            <person name="Repkova J."/>
        </authorList>
    </citation>
    <scope>NUCLEOTIDE SEQUENCE [LARGE SCALE GENOMIC DNA]</scope>
    <source>
        <strain evidence="3">cv. Tatra</strain>
        <tissue evidence="2">Young leaves</tissue>
    </source>
</reference>
<accession>A0A2K3K3G8</accession>
<gene>
    <name evidence="2" type="ORF">L195_g052119</name>
</gene>
<feature type="region of interest" description="Disordered" evidence="1">
    <location>
        <begin position="1"/>
        <end position="29"/>
    </location>
</feature>
<proteinExistence type="predicted"/>
<evidence type="ECO:0000313" key="3">
    <source>
        <dbReference type="Proteomes" id="UP000236291"/>
    </source>
</evidence>
<evidence type="ECO:0000256" key="1">
    <source>
        <dbReference type="SAM" id="MobiDB-lite"/>
    </source>
</evidence>
<sequence length="93" mass="10695">RNTWMMNPLDELTAESLASNPETQRETDDKHSLACMVLPQPVPNALSSLQMGRRDYLLMCRGWRNADEVYTMDQIVESCVFTDDFHSFSLSHV</sequence>
<dbReference type="Proteomes" id="UP000236291">
    <property type="component" value="Unassembled WGS sequence"/>
</dbReference>
<dbReference type="EMBL" id="ASHM01083643">
    <property type="protein sequence ID" value="PNX60802.1"/>
    <property type="molecule type" value="Genomic_DNA"/>
</dbReference>
<feature type="non-terminal residue" evidence="2">
    <location>
        <position position="1"/>
    </location>
</feature>